<feature type="compositionally biased region" description="Basic residues" evidence="1">
    <location>
        <begin position="125"/>
        <end position="138"/>
    </location>
</feature>
<evidence type="ECO:0000313" key="2">
    <source>
        <dbReference type="EMBL" id="TEB25254.1"/>
    </source>
</evidence>
<organism evidence="2 3">
    <name type="scientific">Coprinellus micaceus</name>
    <name type="common">Glistening ink-cap mushroom</name>
    <name type="synonym">Coprinus micaceus</name>
    <dbReference type="NCBI Taxonomy" id="71717"/>
    <lineage>
        <taxon>Eukaryota</taxon>
        <taxon>Fungi</taxon>
        <taxon>Dikarya</taxon>
        <taxon>Basidiomycota</taxon>
        <taxon>Agaricomycotina</taxon>
        <taxon>Agaricomycetes</taxon>
        <taxon>Agaricomycetidae</taxon>
        <taxon>Agaricales</taxon>
        <taxon>Agaricineae</taxon>
        <taxon>Psathyrellaceae</taxon>
        <taxon>Coprinellus</taxon>
    </lineage>
</organism>
<protein>
    <submittedName>
        <fullName evidence="2">Uncharacterized protein</fullName>
    </submittedName>
</protein>
<gene>
    <name evidence="2" type="ORF">FA13DRAFT_1176036</name>
</gene>
<evidence type="ECO:0000256" key="1">
    <source>
        <dbReference type="SAM" id="MobiDB-lite"/>
    </source>
</evidence>
<accession>A0A4Y7SUH8</accession>
<dbReference type="AlphaFoldDB" id="A0A4Y7SUH8"/>
<name>A0A4Y7SUH8_COPMI</name>
<dbReference type="Proteomes" id="UP000298030">
    <property type="component" value="Unassembled WGS sequence"/>
</dbReference>
<keyword evidence="3" id="KW-1185">Reference proteome</keyword>
<feature type="region of interest" description="Disordered" evidence="1">
    <location>
        <begin position="120"/>
        <end position="167"/>
    </location>
</feature>
<reference evidence="2 3" key="1">
    <citation type="journal article" date="2019" name="Nat. Ecol. Evol.">
        <title>Megaphylogeny resolves global patterns of mushroom evolution.</title>
        <authorList>
            <person name="Varga T."/>
            <person name="Krizsan K."/>
            <person name="Foldi C."/>
            <person name="Dima B."/>
            <person name="Sanchez-Garcia M."/>
            <person name="Sanchez-Ramirez S."/>
            <person name="Szollosi G.J."/>
            <person name="Szarkandi J.G."/>
            <person name="Papp V."/>
            <person name="Albert L."/>
            <person name="Andreopoulos W."/>
            <person name="Angelini C."/>
            <person name="Antonin V."/>
            <person name="Barry K.W."/>
            <person name="Bougher N.L."/>
            <person name="Buchanan P."/>
            <person name="Buyck B."/>
            <person name="Bense V."/>
            <person name="Catcheside P."/>
            <person name="Chovatia M."/>
            <person name="Cooper J."/>
            <person name="Damon W."/>
            <person name="Desjardin D."/>
            <person name="Finy P."/>
            <person name="Geml J."/>
            <person name="Haridas S."/>
            <person name="Hughes K."/>
            <person name="Justo A."/>
            <person name="Karasinski D."/>
            <person name="Kautmanova I."/>
            <person name="Kiss B."/>
            <person name="Kocsube S."/>
            <person name="Kotiranta H."/>
            <person name="LaButti K.M."/>
            <person name="Lechner B.E."/>
            <person name="Liimatainen K."/>
            <person name="Lipzen A."/>
            <person name="Lukacs Z."/>
            <person name="Mihaltcheva S."/>
            <person name="Morgado L.N."/>
            <person name="Niskanen T."/>
            <person name="Noordeloos M.E."/>
            <person name="Ohm R.A."/>
            <person name="Ortiz-Santana B."/>
            <person name="Ovrebo C."/>
            <person name="Racz N."/>
            <person name="Riley R."/>
            <person name="Savchenko A."/>
            <person name="Shiryaev A."/>
            <person name="Soop K."/>
            <person name="Spirin V."/>
            <person name="Szebenyi C."/>
            <person name="Tomsovsky M."/>
            <person name="Tulloss R.E."/>
            <person name="Uehling J."/>
            <person name="Grigoriev I.V."/>
            <person name="Vagvolgyi C."/>
            <person name="Papp T."/>
            <person name="Martin F.M."/>
            <person name="Miettinen O."/>
            <person name="Hibbett D.S."/>
            <person name="Nagy L.G."/>
        </authorList>
    </citation>
    <scope>NUCLEOTIDE SEQUENCE [LARGE SCALE GENOMIC DNA]</scope>
    <source>
        <strain evidence="2 3">FP101781</strain>
    </source>
</reference>
<proteinExistence type="predicted"/>
<dbReference type="EMBL" id="QPFP01000058">
    <property type="protein sequence ID" value="TEB25254.1"/>
    <property type="molecule type" value="Genomic_DNA"/>
</dbReference>
<sequence>MAHVERGWKLVAEASAVLERKGVVGDGKHNDALDFVICDVVLCWLSQLGASSFPLPIASSLPFVADLDSPPSITTPSLLLPASQSLLDACRIPTIPSRLKFLARLPSSVHIQVTQLTSPSPSAVHHAHSHRSLKHRQRSRCERPITFRPMSASPSLGAPRSTSLRRL</sequence>
<evidence type="ECO:0000313" key="3">
    <source>
        <dbReference type="Proteomes" id="UP000298030"/>
    </source>
</evidence>
<comment type="caution">
    <text evidence="2">The sequence shown here is derived from an EMBL/GenBank/DDBJ whole genome shotgun (WGS) entry which is preliminary data.</text>
</comment>